<dbReference type="EMBL" id="VAVZ01000050">
    <property type="protein sequence ID" value="TLP93054.1"/>
    <property type="molecule type" value="Genomic_DNA"/>
</dbReference>
<organism evidence="1 2">
    <name type="scientific">Nesterenkonia salmonea</name>
    <dbReference type="NCBI Taxonomy" id="1804987"/>
    <lineage>
        <taxon>Bacteria</taxon>
        <taxon>Bacillati</taxon>
        <taxon>Actinomycetota</taxon>
        <taxon>Actinomycetes</taxon>
        <taxon>Micrococcales</taxon>
        <taxon>Micrococcaceae</taxon>
        <taxon>Nesterenkonia</taxon>
    </lineage>
</organism>
<evidence type="ECO:0000313" key="1">
    <source>
        <dbReference type="EMBL" id="TLP93054.1"/>
    </source>
</evidence>
<protein>
    <submittedName>
        <fullName evidence="1">Uncharacterized protein</fullName>
    </submittedName>
</protein>
<gene>
    <name evidence="1" type="ORF">FEF26_13885</name>
</gene>
<dbReference type="Proteomes" id="UP000310458">
    <property type="component" value="Unassembled WGS sequence"/>
</dbReference>
<evidence type="ECO:0000313" key="2">
    <source>
        <dbReference type="Proteomes" id="UP000310458"/>
    </source>
</evidence>
<dbReference type="RefSeq" id="WP_138254136.1">
    <property type="nucleotide sequence ID" value="NZ_VAVZ01000050.1"/>
</dbReference>
<comment type="caution">
    <text evidence="1">The sequence shown here is derived from an EMBL/GenBank/DDBJ whole genome shotgun (WGS) entry which is preliminary data.</text>
</comment>
<keyword evidence="2" id="KW-1185">Reference proteome</keyword>
<reference evidence="1 2" key="1">
    <citation type="submission" date="2019-05" db="EMBL/GenBank/DDBJ databases">
        <title>Nesterenkonia sp. GY074 isolated from the Southern Atlantic Ocean.</title>
        <authorList>
            <person name="Zhang G."/>
        </authorList>
    </citation>
    <scope>NUCLEOTIDE SEQUENCE [LARGE SCALE GENOMIC DNA]</scope>
    <source>
        <strain evidence="1 2">GY074</strain>
    </source>
</reference>
<accession>A0A5R9B7G2</accession>
<name>A0A5R9B7G2_9MICC</name>
<sequence>MSATAMLDAGIRMASTAEEGKNLRASALQPPAELPPRFWAQAPRGDLGVQSRRQDLGEDATNETLSATVWVACLTSSEIRVA</sequence>
<proteinExistence type="predicted"/>
<dbReference type="AlphaFoldDB" id="A0A5R9B7G2"/>